<evidence type="ECO:0000256" key="10">
    <source>
        <dbReference type="ARBA" id="ARBA00047821"/>
    </source>
</evidence>
<dbReference type="GO" id="GO:0005634">
    <property type="term" value="C:nucleus"/>
    <property type="evidence" value="ECO:0007669"/>
    <property type="project" value="UniProtKB-SubCell"/>
</dbReference>
<dbReference type="GO" id="GO:1990189">
    <property type="term" value="F:protein N-terminal-serine acetyltransferase activity"/>
    <property type="evidence" value="ECO:0007669"/>
    <property type="project" value="UniProtKB-EC"/>
</dbReference>
<comment type="similarity">
    <text evidence="3">Belongs to the acetyltransferase family. NAA40 subfamily.</text>
</comment>
<keyword evidence="6" id="KW-0963">Cytoplasm</keyword>
<evidence type="ECO:0000256" key="6">
    <source>
        <dbReference type="ARBA" id="ARBA00022490"/>
    </source>
</evidence>
<dbReference type="SUPFAM" id="SSF55729">
    <property type="entry name" value="Acyl-CoA N-acyltransferases (Nat)"/>
    <property type="match status" value="1"/>
</dbReference>
<dbReference type="EC" id="2.3.1.257" evidence="4"/>
<keyword evidence="7 13" id="KW-0808">Transferase</keyword>
<dbReference type="InterPro" id="IPR039949">
    <property type="entry name" value="NAA40"/>
</dbReference>
<name>A0A4V2K1Y5_9APHY</name>
<reference evidence="13" key="1">
    <citation type="submission" date="2019-01" db="EMBL/GenBank/DDBJ databases">
        <title>Draft genome sequences of three monokaryotic isolates of the white-rot basidiomycete fungus Dichomitus squalens.</title>
        <authorList>
            <consortium name="DOE Joint Genome Institute"/>
            <person name="Lopez S.C."/>
            <person name="Andreopoulos B."/>
            <person name="Pangilinan J."/>
            <person name="Lipzen A."/>
            <person name="Riley R."/>
            <person name="Ahrendt S."/>
            <person name="Ng V."/>
            <person name="Barry K."/>
            <person name="Daum C."/>
            <person name="Grigoriev I.V."/>
            <person name="Hilden K.S."/>
            <person name="Makela M.R."/>
            <person name="de Vries R.P."/>
        </authorList>
    </citation>
    <scope>NUCLEOTIDE SEQUENCE [LARGE SCALE GENOMIC DNA]</scope>
    <source>
        <strain evidence="13">OM18370.1</strain>
    </source>
</reference>
<dbReference type="AlphaFoldDB" id="A0A4V2K1Y5"/>
<dbReference type="GO" id="GO:0010485">
    <property type="term" value="F:histone H4 acetyltransferase activity"/>
    <property type="evidence" value="ECO:0007669"/>
    <property type="project" value="InterPro"/>
</dbReference>
<evidence type="ECO:0000256" key="8">
    <source>
        <dbReference type="ARBA" id="ARBA00023242"/>
    </source>
</evidence>
<dbReference type="Gene3D" id="3.40.630.30">
    <property type="match status" value="1"/>
</dbReference>
<evidence type="ECO:0000256" key="11">
    <source>
        <dbReference type="ARBA" id="ARBA00049524"/>
    </source>
</evidence>
<dbReference type="InterPro" id="IPR016181">
    <property type="entry name" value="Acyl_CoA_acyltransferase"/>
</dbReference>
<comment type="catalytic activity">
    <reaction evidence="10">
        <text>N-terminal L-seryl-[histone H2A] + acetyl-CoA = N-terminal N(alpha)-acetyl-L-seryl-[histone H2A] + CoA + H(+)</text>
        <dbReference type="Rhea" id="RHEA:50600"/>
        <dbReference type="Rhea" id="RHEA-COMP:12742"/>
        <dbReference type="Rhea" id="RHEA-COMP:12744"/>
        <dbReference type="ChEBI" id="CHEBI:15378"/>
        <dbReference type="ChEBI" id="CHEBI:57287"/>
        <dbReference type="ChEBI" id="CHEBI:57288"/>
        <dbReference type="ChEBI" id="CHEBI:64738"/>
        <dbReference type="ChEBI" id="CHEBI:83690"/>
        <dbReference type="EC" id="2.3.1.257"/>
    </reaction>
</comment>
<protein>
    <recommendedName>
        <fullName evidence="5">N-alpha-acetyltransferase 40</fullName>
        <ecNumber evidence="4">2.3.1.257</ecNumber>
    </recommendedName>
</protein>
<proteinExistence type="inferred from homology"/>
<evidence type="ECO:0000256" key="3">
    <source>
        <dbReference type="ARBA" id="ARBA00008870"/>
    </source>
</evidence>
<evidence type="ECO:0000256" key="7">
    <source>
        <dbReference type="ARBA" id="ARBA00022679"/>
    </source>
</evidence>
<evidence type="ECO:0000256" key="9">
    <source>
        <dbReference type="ARBA" id="ARBA00023315"/>
    </source>
</evidence>
<keyword evidence="9 13" id="KW-0012">Acyltransferase</keyword>
<dbReference type="InterPro" id="IPR000182">
    <property type="entry name" value="GNAT_dom"/>
</dbReference>
<feature type="domain" description="N-acetyltransferase" evidence="12">
    <location>
        <begin position="51"/>
        <end position="211"/>
    </location>
</feature>
<accession>A0A4V2K1Y5</accession>
<dbReference type="EMBL" id="ML143388">
    <property type="protein sequence ID" value="TBU34553.1"/>
    <property type="molecule type" value="Genomic_DNA"/>
</dbReference>
<dbReference type="GO" id="GO:0043998">
    <property type="term" value="F:histone H2A acetyltransferase activity"/>
    <property type="evidence" value="ECO:0007669"/>
    <property type="project" value="InterPro"/>
</dbReference>
<gene>
    <name evidence="13" type="ORF">BD311DRAFT_784163</name>
</gene>
<organism evidence="13">
    <name type="scientific">Dichomitus squalens</name>
    <dbReference type="NCBI Taxonomy" id="114155"/>
    <lineage>
        <taxon>Eukaryota</taxon>
        <taxon>Fungi</taxon>
        <taxon>Dikarya</taxon>
        <taxon>Basidiomycota</taxon>
        <taxon>Agaricomycotina</taxon>
        <taxon>Agaricomycetes</taxon>
        <taxon>Polyporales</taxon>
        <taxon>Polyporaceae</taxon>
        <taxon>Dichomitus</taxon>
    </lineage>
</organism>
<evidence type="ECO:0000256" key="2">
    <source>
        <dbReference type="ARBA" id="ARBA00004496"/>
    </source>
</evidence>
<evidence type="ECO:0000313" key="13">
    <source>
        <dbReference type="EMBL" id="TBU34553.1"/>
    </source>
</evidence>
<dbReference type="PROSITE" id="PS51186">
    <property type="entry name" value="GNAT"/>
    <property type="match status" value="1"/>
</dbReference>
<evidence type="ECO:0000256" key="5">
    <source>
        <dbReference type="ARBA" id="ARBA00015043"/>
    </source>
</evidence>
<dbReference type="CDD" id="cd04301">
    <property type="entry name" value="NAT_SF"/>
    <property type="match status" value="1"/>
</dbReference>
<evidence type="ECO:0000259" key="12">
    <source>
        <dbReference type="PROSITE" id="PS51186"/>
    </source>
</evidence>
<evidence type="ECO:0000256" key="4">
    <source>
        <dbReference type="ARBA" id="ARBA00012950"/>
    </source>
</evidence>
<dbReference type="OrthoDB" id="424551at2759"/>
<dbReference type="Pfam" id="PF00583">
    <property type="entry name" value="Acetyltransf_1"/>
    <property type="match status" value="1"/>
</dbReference>
<dbReference type="GO" id="GO:0005737">
    <property type="term" value="C:cytoplasm"/>
    <property type="evidence" value="ECO:0007669"/>
    <property type="project" value="UniProtKB-SubCell"/>
</dbReference>
<keyword evidence="8" id="KW-0539">Nucleus</keyword>
<sequence>MAILSSRCVKAANKASPEKIASVAGLTGKVTLGTNEFTVRVDHGSTLASDDAIRDAIWALWEANMREMTVPSSFGWNPTEKKKELFHRHSRHILLLREDANPQAGEKDPEIIAFAHFRFEHEDDEDLLYCYELQVADAFRRRGIGRFIVEKLAMIGKHWRMQKIMLTVLKENESARHMYAKLGFILDPCSPDDECELEGQENTTEEERPHIDYEILSKDL</sequence>
<dbReference type="PANTHER" id="PTHR20531">
    <property type="entry name" value="N-ALPHA-ACETYLTRANSFERASE 40"/>
    <property type="match status" value="1"/>
</dbReference>
<dbReference type="PANTHER" id="PTHR20531:SF1">
    <property type="entry name" value="N-ALPHA-ACETYLTRANSFERASE 40"/>
    <property type="match status" value="1"/>
</dbReference>
<comment type="subcellular location">
    <subcellularLocation>
        <location evidence="2">Cytoplasm</location>
    </subcellularLocation>
    <subcellularLocation>
        <location evidence="1">Nucleus</location>
    </subcellularLocation>
</comment>
<dbReference type="Proteomes" id="UP000292957">
    <property type="component" value="Unassembled WGS sequence"/>
</dbReference>
<evidence type="ECO:0000256" key="1">
    <source>
        <dbReference type="ARBA" id="ARBA00004123"/>
    </source>
</evidence>
<comment type="catalytic activity">
    <reaction evidence="11">
        <text>N-terminal L-seryl-[histone H4] + acetyl-CoA = N-terminal N(alpha)-acetyl-L-seryl-[histone H4] + CoA + H(+)</text>
        <dbReference type="Rhea" id="RHEA:50596"/>
        <dbReference type="Rhea" id="RHEA-COMP:12740"/>
        <dbReference type="Rhea" id="RHEA-COMP:12743"/>
        <dbReference type="ChEBI" id="CHEBI:15378"/>
        <dbReference type="ChEBI" id="CHEBI:57287"/>
        <dbReference type="ChEBI" id="CHEBI:57288"/>
        <dbReference type="ChEBI" id="CHEBI:64738"/>
        <dbReference type="ChEBI" id="CHEBI:83690"/>
        <dbReference type="EC" id="2.3.1.257"/>
    </reaction>
</comment>